<evidence type="ECO:0000256" key="5">
    <source>
        <dbReference type="ARBA" id="ARBA00022989"/>
    </source>
</evidence>
<evidence type="ECO:0000256" key="2">
    <source>
        <dbReference type="ARBA" id="ARBA00005314"/>
    </source>
</evidence>
<feature type="transmembrane region" description="Helical" evidence="11">
    <location>
        <begin position="283"/>
        <end position="303"/>
    </location>
</feature>
<dbReference type="InterPro" id="IPR001879">
    <property type="entry name" value="GPCR_2_extracellular_dom"/>
</dbReference>
<dbReference type="EnsemblMetazoa" id="XM_022798967">
    <property type="protein sequence ID" value="XP_022654702"/>
    <property type="gene ID" value="LOC111247711"/>
</dbReference>
<feature type="transmembrane region" description="Helical" evidence="11">
    <location>
        <begin position="371"/>
        <end position="389"/>
    </location>
</feature>
<sequence>MQLRTGKDISALTLLTTDKIAALRTAAISTLVAGTAQARKDSSLLKLEFDERYASLTENECLAAQKGWKVEALAAGSGLAWCPIVWDGISCWPPVPVGESAEKPCKPLLANIGRTHHIYDHTDAHAYRVCGQNGRWMENQTNYNACVALINPSAVSPPSLAMTVTGILLVFSCISLIFLTATAFIFTHFRSLHCSRTRVHLNLVVSLMINSVMLISLSMPIALNSTDEEDAGALIRQIPWLCKAILVFKMYSSSSSINWMFVEGLLLHSRITTSIFQTKPAPFKLYHFIGWGVPLAFCIPWAIQMEEAMGSSTCWEGYVYSSWLWLIIAPRLVAVIVNFIFLVNIIRILVTRVKAVSVENTQFKKATKATVLLFPLLGLTHLLFCINPQEAEPRLRNMYMLTNSILQSSQGIFVSVIYCFMNSEVQACLRNAYLRAVLRRNPNQRSLLRGGHSQTSIYLTHFSHRHNQHHINGSSNTTTGHNLQPASTAAGEKKVDRTTLDRHHNRINNYGKAHVIFSDIPGLTESLEKMSLFNLERGSSKSERGRVVRQLTRLRGAT</sequence>
<dbReference type="AlphaFoldDB" id="A0A7M7JP34"/>
<keyword evidence="5 11" id="KW-1133">Transmembrane helix</keyword>
<proteinExistence type="inferred from homology"/>
<keyword evidence="3" id="KW-1003">Cell membrane</keyword>
<evidence type="ECO:0000256" key="7">
    <source>
        <dbReference type="ARBA" id="ARBA00023136"/>
    </source>
</evidence>
<dbReference type="InterPro" id="IPR036445">
    <property type="entry name" value="GPCR_2_extracell_dom_sf"/>
</dbReference>
<feature type="transmembrane region" description="Helical" evidence="11">
    <location>
        <begin position="238"/>
        <end position="262"/>
    </location>
</feature>
<dbReference type="Gene3D" id="1.20.1070.10">
    <property type="entry name" value="Rhodopsin 7-helix transmembrane proteins"/>
    <property type="match status" value="1"/>
</dbReference>
<dbReference type="InterPro" id="IPR050332">
    <property type="entry name" value="GPCR_2"/>
</dbReference>
<dbReference type="FunCoup" id="A0A7M7JP34">
    <property type="interactions" value="16"/>
</dbReference>
<evidence type="ECO:0000256" key="3">
    <source>
        <dbReference type="ARBA" id="ARBA00022475"/>
    </source>
</evidence>
<dbReference type="PROSITE" id="PS50261">
    <property type="entry name" value="G_PROTEIN_RECEP_F2_4"/>
    <property type="match status" value="1"/>
</dbReference>
<dbReference type="Proteomes" id="UP000594260">
    <property type="component" value="Unplaced"/>
</dbReference>
<evidence type="ECO:0000313" key="15">
    <source>
        <dbReference type="Proteomes" id="UP000594260"/>
    </source>
</evidence>
<protein>
    <submittedName>
        <fullName evidence="14">Uncharacterized protein</fullName>
    </submittedName>
</protein>
<dbReference type="GO" id="GO:0017046">
    <property type="term" value="F:peptide hormone binding"/>
    <property type="evidence" value="ECO:0007669"/>
    <property type="project" value="TreeGrafter"/>
</dbReference>
<evidence type="ECO:0000313" key="14">
    <source>
        <dbReference type="EnsemblMetazoa" id="XP_022654702"/>
    </source>
</evidence>
<feature type="domain" description="G-protein coupled receptors family 2 profile 1" evidence="12">
    <location>
        <begin position="60"/>
        <end position="150"/>
    </location>
</feature>
<dbReference type="KEGG" id="vde:111247711"/>
<dbReference type="GO" id="GO:0005886">
    <property type="term" value="C:plasma membrane"/>
    <property type="evidence" value="ECO:0007669"/>
    <property type="project" value="UniProtKB-SubCell"/>
</dbReference>
<keyword evidence="9" id="KW-0807">Transducer</keyword>
<dbReference type="Gene3D" id="4.10.1240.10">
    <property type="entry name" value="GPCR, family 2, extracellular hormone receptor domain"/>
    <property type="match status" value="1"/>
</dbReference>
<dbReference type="InterPro" id="IPR017981">
    <property type="entry name" value="GPCR_2-like_7TM"/>
</dbReference>
<dbReference type="OMA" id="YTSTEEC"/>
<feature type="region of interest" description="Disordered" evidence="10">
    <location>
        <begin position="473"/>
        <end position="499"/>
    </location>
</feature>
<evidence type="ECO:0000256" key="1">
    <source>
        <dbReference type="ARBA" id="ARBA00004651"/>
    </source>
</evidence>
<feature type="compositionally biased region" description="Polar residues" evidence="10">
    <location>
        <begin position="473"/>
        <end position="487"/>
    </location>
</feature>
<dbReference type="PANTHER" id="PTHR45620">
    <property type="entry name" value="PDF RECEPTOR-LIKE PROTEIN-RELATED"/>
    <property type="match status" value="1"/>
</dbReference>
<feature type="transmembrane region" description="Helical" evidence="11">
    <location>
        <begin position="323"/>
        <end position="350"/>
    </location>
</feature>
<organism evidence="14 15">
    <name type="scientific">Varroa destructor</name>
    <name type="common">Honeybee mite</name>
    <dbReference type="NCBI Taxonomy" id="109461"/>
    <lineage>
        <taxon>Eukaryota</taxon>
        <taxon>Metazoa</taxon>
        <taxon>Ecdysozoa</taxon>
        <taxon>Arthropoda</taxon>
        <taxon>Chelicerata</taxon>
        <taxon>Arachnida</taxon>
        <taxon>Acari</taxon>
        <taxon>Parasitiformes</taxon>
        <taxon>Mesostigmata</taxon>
        <taxon>Gamasina</taxon>
        <taxon>Dermanyssoidea</taxon>
        <taxon>Varroidae</taxon>
        <taxon>Varroa</taxon>
    </lineage>
</organism>
<dbReference type="PROSITE" id="PS50227">
    <property type="entry name" value="G_PROTEIN_RECEP_F2_3"/>
    <property type="match status" value="1"/>
</dbReference>
<dbReference type="PRINTS" id="PR00249">
    <property type="entry name" value="GPCRSECRETIN"/>
</dbReference>
<keyword evidence="7 11" id="KW-0472">Membrane</keyword>
<dbReference type="GeneID" id="111247711"/>
<accession>A0A7M7JP34</accession>
<dbReference type="SUPFAM" id="SSF111418">
    <property type="entry name" value="Hormone receptor domain"/>
    <property type="match status" value="1"/>
</dbReference>
<feature type="transmembrane region" description="Helical" evidence="11">
    <location>
        <begin position="199"/>
        <end position="218"/>
    </location>
</feature>
<dbReference type="SMART" id="SM00008">
    <property type="entry name" value="HormR"/>
    <property type="match status" value="1"/>
</dbReference>
<dbReference type="RefSeq" id="XP_022654702.1">
    <property type="nucleotide sequence ID" value="XM_022798967.1"/>
</dbReference>
<keyword evidence="8" id="KW-0675">Receptor</keyword>
<dbReference type="OrthoDB" id="5967113at2759"/>
<dbReference type="GO" id="GO:0007188">
    <property type="term" value="P:adenylate cyclase-modulating G protein-coupled receptor signaling pathway"/>
    <property type="evidence" value="ECO:0007669"/>
    <property type="project" value="TreeGrafter"/>
</dbReference>
<dbReference type="Pfam" id="PF02793">
    <property type="entry name" value="HRM"/>
    <property type="match status" value="1"/>
</dbReference>
<evidence type="ECO:0000256" key="4">
    <source>
        <dbReference type="ARBA" id="ARBA00022692"/>
    </source>
</evidence>
<name>A0A7M7JP34_VARDE</name>
<evidence type="ECO:0000256" key="10">
    <source>
        <dbReference type="SAM" id="MobiDB-lite"/>
    </source>
</evidence>
<dbReference type="GO" id="GO:0007166">
    <property type="term" value="P:cell surface receptor signaling pathway"/>
    <property type="evidence" value="ECO:0007669"/>
    <property type="project" value="InterPro"/>
</dbReference>
<comment type="subcellular location">
    <subcellularLocation>
        <location evidence="1">Cell membrane</location>
        <topology evidence="1">Multi-pass membrane protein</topology>
    </subcellularLocation>
</comment>
<keyword evidence="15" id="KW-1185">Reference proteome</keyword>
<keyword evidence="4 11" id="KW-0812">Transmembrane</keyword>
<evidence type="ECO:0000256" key="9">
    <source>
        <dbReference type="ARBA" id="ARBA00023224"/>
    </source>
</evidence>
<dbReference type="CDD" id="cd15041">
    <property type="entry name" value="7tmB1_hormone_R"/>
    <property type="match status" value="1"/>
</dbReference>
<reference evidence="14" key="1">
    <citation type="submission" date="2021-01" db="UniProtKB">
        <authorList>
            <consortium name="EnsemblMetazoa"/>
        </authorList>
    </citation>
    <scope>IDENTIFICATION</scope>
</reference>
<keyword evidence="6" id="KW-0297">G-protein coupled receptor</keyword>
<comment type="similarity">
    <text evidence="2">Belongs to the G-protein coupled receptor 2 family.</text>
</comment>
<evidence type="ECO:0000256" key="8">
    <source>
        <dbReference type="ARBA" id="ARBA00023170"/>
    </source>
</evidence>
<dbReference type="InterPro" id="IPR000832">
    <property type="entry name" value="GPCR_2_secretin-like"/>
</dbReference>
<evidence type="ECO:0000259" key="13">
    <source>
        <dbReference type="PROSITE" id="PS50261"/>
    </source>
</evidence>
<dbReference type="InParanoid" id="A0A7M7JP34"/>
<evidence type="ECO:0000259" key="12">
    <source>
        <dbReference type="PROSITE" id="PS50227"/>
    </source>
</evidence>
<dbReference type="SUPFAM" id="SSF81321">
    <property type="entry name" value="Family A G protein-coupled receptor-like"/>
    <property type="match status" value="1"/>
</dbReference>
<evidence type="ECO:0000256" key="6">
    <source>
        <dbReference type="ARBA" id="ARBA00023040"/>
    </source>
</evidence>
<dbReference type="PANTHER" id="PTHR45620:SF15">
    <property type="entry name" value="DIURETIC HORMONE 44 RECEPTOR 1-RELATED"/>
    <property type="match status" value="1"/>
</dbReference>
<feature type="domain" description="G-protein coupled receptors family 2 profile 2" evidence="13">
    <location>
        <begin position="164"/>
        <end position="422"/>
    </location>
</feature>
<dbReference type="GO" id="GO:0008528">
    <property type="term" value="F:G protein-coupled peptide receptor activity"/>
    <property type="evidence" value="ECO:0007669"/>
    <property type="project" value="TreeGrafter"/>
</dbReference>
<dbReference type="Pfam" id="PF00002">
    <property type="entry name" value="7tm_2"/>
    <property type="match status" value="1"/>
</dbReference>
<feature type="transmembrane region" description="Helical" evidence="11">
    <location>
        <begin position="160"/>
        <end position="187"/>
    </location>
</feature>
<evidence type="ECO:0000256" key="11">
    <source>
        <dbReference type="SAM" id="Phobius"/>
    </source>
</evidence>